<keyword evidence="3" id="KW-1185">Reference proteome</keyword>
<dbReference type="AlphaFoldDB" id="A0A183UQ36"/>
<dbReference type="EMBL" id="UYWY01020555">
    <property type="protein sequence ID" value="VDM41927.1"/>
    <property type="molecule type" value="Genomic_DNA"/>
</dbReference>
<evidence type="ECO:0000313" key="3">
    <source>
        <dbReference type="Proteomes" id="UP000050794"/>
    </source>
</evidence>
<reference evidence="2 3" key="2">
    <citation type="submission" date="2018-11" db="EMBL/GenBank/DDBJ databases">
        <authorList>
            <consortium name="Pathogen Informatics"/>
        </authorList>
    </citation>
    <scope>NUCLEOTIDE SEQUENCE [LARGE SCALE GENOMIC DNA]</scope>
</reference>
<keyword evidence="1" id="KW-0472">Membrane</keyword>
<organism evidence="3 4">
    <name type="scientific">Toxocara canis</name>
    <name type="common">Canine roundworm</name>
    <dbReference type="NCBI Taxonomy" id="6265"/>
    <lineage>
        <taxon>Eukaryota</taxon>
        <taxon>Metazoa</taxon>
        <taxon>Ecdysozoa</taxon>
        <taxon>Nematoda</taxon>
        <taxon>Chromadorea</taxon>
        <taxon>Rhabditida</taxon>
        <taxon>Spirurina</taxon>
        <taxon>Ascaridomorpha</taxon>
        <taxon>Ascaridoidea</taxon>
        <taxon>Toxocaridae</taxon>
        <taxon>Toxocara</taxon>
    </lineage>
</organism>
<dbReference type="Proteomes" id="UP000050794">
    <property type="component" value="Unassembled WGS sequence"/>
</dbReference>
<evidence type="ECO:0000313" key="2">
    <source>
        <dbReference type="EMBL" id="VDM41927.1"/>
    </source>
</evidence>
<reference evidence="4" key="1">
    <citation type="submission" date="2016-06" db="UniProtKB">
        <authorList>
            <consortium name="WormBaseParasite"/>
        </authorList>
    </citation>
    <scope>IDENTIFICATION</scope>
</reference>
<name>A0A183UQ36_TOXCA</name>
<evidence type="ECO:0000256" key="1">
    <source>
        <dbReference type="SAM" id="Phobius"/>
    </source>
</evidence>
<accession>A0A183UQ36</accession>
<evidence type="ECO:0000313" key="4">
    <source>
        <dbReference type="WBParaSite" id="TCNE_0001060601-mRNA-1"/>
    </source>
</evidence>
<feature type="transmembrane region" description="Helical" evidence="1">
    <location>
        <begin position="49"/>
        <end position="69"/>
    </location>
</feature>
<proteinExistence type="predicted"/>
<keyword evidence="1" id="KW-0812">Transmembrane</keyword>
<gene>
    <name evidence="2" type="ORF">TCNE_LOCUS10606</name>
</gene>
<keyword evidence="1" id="KW-1133">Transmembrane helix</keyword>
<sequence>MIVFTNAEGAIVQMCFVLCECALDHTTMHIKVHLIVGVHSGKSVARYNLAVFLGSILEAYKAAFVYCIIIRRYDRMRSVLRTLDVNCTKGATACDIVEHRWMISECEED</sequence>
<dbReference type="WBParaSite" id="TCNE_0001060601-mRNA-1">
    <property type="protein sequence ID" value="TCNE_0001060601-mRNA-1"/>
    <property type="gene ID" value="TCNE_0001060601"/>
</dbReference>
<protein>
    <submittedName>
        <fullName evidence="4">Pectinesterase</fullName>
    </submittedName>
</protein>